<organism evidence="2">
    <name type="scientific">Genomoviridae sp</name>
    <dbReference type="NCBI Taxonomy" id="2202565"/>
    <lineage>
        <taxon>Viruses</taxon>
        <taxon>Monodnaviria</taxon>
        <taxon>Shotokuvirae</taxon>
        <taxon>Cressdnaviricota</taxon>
        <taxon>Repensiviricetes</taxon>
        <taxon>Geplafuvirales</taxon>
        <taxon>Genomoviridae</taxon>
    </lineage>
</organism>
<evidence type="ECO:0000313" key="2">
    <source>
        <dbReference type="EMBL" id="QJB18653.1"/>
    </source>
</evidence>
<name>A0A858NG74_9VIRU</name>
<sequence length="301" mass="34427">MSVARRSVRGTRKAYRRGGRATRSRRRSTRTTRRRRVGRRRTMSTRRILNITSRKKVDNMLPVVVAEDSTESVGPYSSVSPLLCVFIPNARTTRTPVTNPAVRNASDIFAVGYKEKVQIDVKGGGTFMWRRIVFMLKGDDLRRYMDSSDAGNIPNQLYNQTTEGGCRRVIGPLNGVTNAQTELQKYVFRGQEDVDWSNQFTAPLDTRRITVRSDKVRAIRPGNDTGASRHYRFWYPIRRTISYEDDMESDVVGDRPFSTAGLRGIGDMYVMDIMGITNLVNDAPVTEYSFKPEGSFYWHER</sequence>
<feature type="region of interest" description="Disordered" evidence="1">
    <location>
        <begin position="1"/>
        <end position="42"/>
    </location>
</feature>
<proteinExistence type="predicted"/>
<dbReference type="EMBL" id="MT309869">
    <property type="protein sequence ID" value="QJB18653.1"/>
    <property type="molecule type" value="Genomic_DNA"/>
</dbReference>
<evidence type="ECO:0000256" key="1">
    <source>
        <dbReference type="SAM" id="MobiDB-lite"/>
    </source>
</evidence>
<protein>
    <submittedName>
        <fullName evidence="2">Capsid protein</fullName>
    </submittedName>
</protein>
<reference evidence="2" key="1">
    <citation type="submission" date="2020-04" db="EMBL/GenBank/DDBJ databases">
        <title>Genomes of microviruses in a sewage oxidation pond.</title>
        <authorList>
            <person name="Schreck J."/>
            <person name="Kraberger S."/>
            <person name="Scotch M."/>
            <person name="Halden R.U."/>
            <person name="Varsani A."/>
        </authorList>
    </citation>
    <scope>NUCLEOTIDE SEQUENCE</scope>
    <source>
        <strain evidence="2">6434_358</strain>
    </source>
</reference>
<accession>A0A858NG74</accession>